<keyword evidence="1" id="KW-1133">Transmembrane helix</keyword>
<protein>
    <recommendedName>
        <fullName evidence="3">Protein kinase domain-containing protein</fullName>
    </recommendedName>
</protein>
<keyword evidence="5" id="KW-1185">Reference proteome</keyword>
<evidence type="ECO:0000259" key="3">
    <source>
        <dbReference type="PROSITE" id="PS50011"/>
    </source>
</evidence>
<dbReference type="PANTHER" id="PTHR45927">
    <property type="entry name" value="LYSM-DOMAIN RECEPTOR-LIKE KINASE-RELATED"/>
    <property type="match status" value="1"/>
</dbReference>
<dbReference type="SMART" id="SM00220">
    <property type="entry name" value="S_TKc"/>
    <property type="match status" value="1"/>
</dbReference>
<dbReference type="InterPro" id="IPR059143">
    <property type="entry name" value="NFP_LysM2"/>
</dbReference>
<dbReference type="PROSITE" id="PS50011">
    <property type="entry name" value="PROTEIN_KINASE_DOM"/>
    <property type="match status" value="1"/>
</dbReference>
<proteinExistence type="predicted"/>
<dbReference type="Pfam" id="PF23457">
    <property type="entry name" value="LysM2_NFP"/>
    <property type="match status" value="1"/>
</dbReference>
<dbReference type="Gene3D" id="3.30.200.20">
    <property type="entry name" value="Phosphorylase Kinase, domain 1"/>
    <property type="match status" value="1"/>
</dbReference>
<dbReference type="Pfam" id="PF07714">
    <property type="entry name" value="PK_Tyr_Ser-Thr"/>
    <property type="match status" value="1"/>
</dbReference>
<dbReference type="Pfam" id="PF23462">
    <property type="entry name" value="LysM3_NFP"/>
    <property type="match status" value="1"/>
</dbReference>
<dbReference type="InterPro" id="IPR000719">
    <property type="entry name" value="Prot_kinase_dom"/>
</dbReference>
<evidence type="ECO:0000256" key="1">
    <source>
        <dbReference type="SAM" id="Phobius"/>
    </source>
</evidence>
<dbReference type="PANTHER" id="PTHR45927:SF2">
    <property type="entry name" value="SERINE_THREONINE RECEPTOR-LIKE KINASE NFP"/>
    <property type="match status" value="1"/>
</dbReference>
<dbReference type="InterPro" id="IPR008266">
    <property type="entry name" value="Tyr_kinase_AS"/>
</dbReference>
<dbReference type="InterPro" id="IPR052611">
    <property type="entry name" value="Plant_RLK_LysM"/>
</dbReference>
<dbReference type="Gene3D" id="1.10.510.10">
    <property type="entry name" value="Transferase(Phosphotransferase) domain 1"/>
    <property type="match status" value="2"/>
</dbReference>
<dbReference type="InterPro" id="IPR059144">
    <property type="entry name" value="NFP_LysM3"/>
</dbReference>
<keyword evidence="1" id="KW-0472">Membrane</keyword>
<evidence type="ECO:0000313" key="5">
    <source>
        <dbReference type="Proteomes" id="UP001642487"/>
    </source>
</evidence>
<gene>
    <name evidence="4" type="ORF">CITCOLO1_LOCUS7002</name>
</gene>
<dbReference type="SMART" id="SM00219">
    <property type="entry name" value="TyrKc"/>
    <property type="match status" value="1"/>
</dbReference>
<dbReference type="PROSITE" id="PS00109">
    <property type="entry name" value="PROTEIN_KINASE_TYR"/>
    <property type="match status" value="1"/>
</dbReference>
<feature type="signal peptide" evidence="2">
    <location>
        <begin position="1"/>
        <end position="33"/>
    </location>
</feature>
<keyword evidence="1" id="KW-0812">Transmembrane</keyword>
<dbReference type="Pfam" id="PF23446">
    <property type="entry name" value="LysM1_NFP_LYK"/>
    <property type="match status" value="1"/>
</dbReference>
<dbReference type="EMBL" id="OZ021736">
    <property type="protein sequence ID" value="CAK9315219.1"/>
    <property type="molecule type" value="Genomic_DNA"/>
</dbReference>
<accession>A0ABP0Y487</accession>
<keyword evidence="2" id="KW-0732">Signal</keyword>
<dbReference type="Proteomes" id="UP001642487">
    <property type="component" value="Chromosome 2"/>
</dbReference>
<dbReference type="InterPro" id="IPR056561">
    <property type="entry name" value="NFP_LYK_LysM1"/>
</dbReference>
<evidence type="ECO:0000313" key="4">
    <source>
        <dbReference type="EMBL" id="CAK9315219.1"/>
    </source>
</evidence>
<dbReference type="SUPFAM" id="SSF56112">
    <property type="entry name" value="Protein kinase-like (PK-like)"/>
    <property type="match status" value="1"/>
</dbReference>
<organism evidence="4 5">
    <name type="scientific">Citrullus colocynthis</name>
    <name type="common">colocynth</name>
    <dbReference type="NCBI Taxonomy" id="252529"/>
    <lineage>
        <taxon>Eukaryota</taxon>
        <taxon>Viridiplantae</taxon>
        <taxon>Streptophyta</taxon>
        <taxon>Embryophyta</taxon>
        <taxon>Tracheophyta</taxon>
        <taxon>Spermatophyta</taxon>
        <taxon>Magnoliopsida</taxon>
        <taxon>eudicotyledons</taxon>
        <taxon>Gunneridae</taxon>
        <taxon>Pentapetalae</taxon>
        <taxon>rosids</taxon>
        <taxon>fabids</taxon>
        <taxon>Cucurbitales</taxon>
        <taxon>Cucurbitaceae</taxon>
        <taxon>Benincaseae</taxon>
        <taxon>Citrullus</taxon>
    </lineage>
</organism>
<dbReference type="InterPro" id="IPR011009">
    <property type="entry name" value="Kinase-like_dom_sf"/>
</dbReference>
<sequence>MTMPFYFISSPPPVVLLFLFFFFFFSSPCFVASDSAPSASVASSCNLKSVCKTYVTFFANSPDFLDLENVSGLFGVRPSLIAESSNLNPEDGGSLFPGELLLIPVNCTCNGNQYFANIAYQIKHGDVYYTLAMSSFQNLTEWHVVNASNPNLDPNLLHMGDEVTFPLYCKCPSKTDIEKKNINYFITYIWQPTDNISVVSTEFNVSSDAVLAENNYTNMRDAANRPVFIPLSRLPHFSHMNPYNEMKKNDKRKSIIIVLVSIGSSILIVVLIVGLVCAHFVRKNRKSVKWNKFSVETAKSPARNNAFGAKIDLKDDNVLPKVSDYLSRPILYDINVIMEATKNLNRCTRIGGSSVYRATIDKQVVAIKKSKEDITEELNILQKVNHVNLVKVIGFSVDVDRSCFLVYEYAENGSLDKWLCSTSLASLTWDQRISIALDVANGLQYMHEHIQPSIVHRDIRTSNILLDLRMKAKLSNLSMAKPALNTTSHKIDIFAFGVVLLELLSGKKVTETKGDGEVVMLWKDIREVMDVEEKKEGRLRTWMDPKLQSFYPIDGAMSLADLAMACTHDVPMVRPSMAEIVFNLSVLTQSSMISLQTSWLLGLESLEISEKIDTVLAR</sequence>
<name>A0ABP0Y487_9ROSI</name>
<reference evidence="4 5" key="1">
    <citation type="submission" date="2024-03" db="EMBL/GenBank/DDBJ databases">
        <authorList>
            <person name="Gkanogiannis A."/>
            <person name="Becerra Lopez-Lavalle L."/>
        </authorList>
    </citation>
    <scope>NUCLEOTIDE SEQUENCE [LARGE SCALE GENOMIC DNA]</scope>
</reference>
<evidence type="ECO:0000256" key="2">
    <source>
        <dbReference type="SAM" id="SignalP"/>
    </source>
</evidence>
<dbReference type="InterPro" id="IPR001245">
    <property type="entry name" value="Ser-Thr/Tyr_kinase_cat_dom"/>
</dbReference>
<feature type="chain" id="PRO_5046885517" description="Protein kinase domain-containing protein" evidence="2">
    <location>
        <begin position="34"/>
        <end position="618"/>
    </location>
</feature>
<dbReference type="InterPro" id="IPR020635">
    <property type="entry name" value="Tyr_kinase_cat_dom"/>
</dbReference>
<feature type="transmembrane region" description="Helical" evidence="1">
    <location>
        <begin position="255"/>
        <end position="281"/>
    </location>
</feature>
<feature type="domain" description="Protein kinase" evidence="3">
    <location>
        <begin position="341"/>
        <end position="587"/>
    </location>
</feature>